<comment type="caution">
    <text evidence="6">The sequence shown here is derived from an EMBL/GenBank/DDBJ whole genome shotgun (WGS) entry which is preliminary data.</text>
</comment>
<name>A0A175WCI7_9PEZI</name>
<organism evidence="6 7">
    <name type="scientific">Madurella mycetomatis</name>
    <dbReference type="NCBI Taxonomy" id="100816"/>
    <lineage>
        <taxon>Eukaryota</taxon>
        <taxon>Fungi</taxon>
        <taxon>Dikarya</taxon>
        <taxon>Ascomycota</taxon>
        <taxon>Pezizomycotina</taxon>
        <taxon>Sordariomycetes</taxon>
        <taxon>Sordariomycetidae</taxon>
        <taxon>Sordariales</taxon>
        <taxon>Sordariales incertae sedis</taxon>
        <taxon>Madurella</taxon>
    </lineage>
</organism>
<dbReference type="PANTHER" id="PTHR48105">
    <property type="entry name" value="THIOREDOXIN REDUCTASE 1-RELATED-RELATED"/>
    <property type="match status" value="1"/>
</dbReference>
<accession>A0A175WCI7</accession>
<dbReference type="GO" id="GO:0016491">
    <property type="term" value="F:oxidoreductase activity"/>
    <property type="evidence" value="ECO:0007669"/>
    <property type="project" value="UniProtKB-KW"/>
</dbReference>
<dbReference type="InterPro" id="IPR050097">
    <property type="entry name" value="Ferredoxin-NADP_redctase_2"/>
</dbReference>
<dbReference type="SUPFAM" id="SSF51905">
    <property type="entry name" value="FAD/NAD(P)-binding domain"/>
    <property type="match status" value="1"/>
</dbReference>
<reference evidence="7" key="2">
    <citation type="submission" date="2015-06" db="EMBL/GenBank/DDBJ databases">
        <authorList>
            <person name="van de Sande W.W.J."/>
        </authorList>
    </citation>
    <scope>NUCLEOTIDE SEQUENCE [LARGE SCALE GENOMIC DNA]</scope>
    <source>
        <strain evidence="7">mm55</strain>
    </source>
</reference>
<evidence type="ECO:0000313" key="7">
    <source>
        <dbReference type="Proteomes" id="UP000078237"/>
    </source>
</evidence>
<evidence type="ECO:0000313" key="5">
    <source>
        <dbReference type="EMBL" id="KXX78003.1"/>
    </source>
</evidence>
<dbReference type="STRING" id="100816.A0A175WCI7"/>
<keyword evidence="2" id="KW-0285">Flavoprotein</keyword>
<dbReference type="InterPro" id="IPR023753">
    <property type="entry name" value="FAD/NAD-binding_dom"/>
</dbReference>
<reference evidence="6" key="1">
    <citation type="submission" date="2015-06" db="EMBL/GenBank/DDBJ databases">
        <authorList>
            <person name="Hoefler B.C."/>
            <person name="Straight P.D."/>
        </authorList>
    </citation>
    <scope>NUCLEOTIDE SEQUENCE [LARGE SCALE GENOMIC DNA]</scope>
    <source>
        <strain evidence="6">Mm55</strain>
    </source>
</reference>
<dbReference type="VEuPathDB" id="FungiDB:MMYC01_201724"/>
<reference evidence="6 7" key="3">
    <citation type="submission" date="2016-01" db="EMBL/GenBank/DDBJ databases">
        <title>Madurella mycetomatis genome sequencing.</title>
        <authorList>
            <person name="Van De Sande W."/>
        </authorList>
    </citation>
    <scope>NUCLEOTIDE SEQUENCE [LARGE SCALE GENOMIC DNA]</scope>
    <source>
        <strain evidence="6">Mm55</strain>
        <strain evidence="7">mm55</strain>
    </source>
</reference>
<feature type="domain" description="FAD/NAD(P)-binding" evidence="4">
    <location>
        <begin position="7"/>
        <end position="132"/>
    </location>
</feature>
<dbReference type="VEuPathDB" id="FungiDB:MMYC01_205147"/>
<keyword evidence="3" id="KW-0560">Oxidoreductase</keyword>
<dbReference type="EMBL" id="LCTW02000137">
    <property type="protein sequence ID" value="KXX78003.1"/>
    <property type="molecule type" value="Genomic_DNA"/>
</dbReference>
<dbReference type="OrthoDB" id="10260355at2759"/>
<dbReference type="PRINTS" id="PR00368">
    <property type="entry name" value="FADPNR"/>
</dbReference>
<dbReference type="EMBL" id="LCTW02000034">
    <property type="protein sequence ID" value="KXX81488.1"/>
    <property type="molecule type" value="Genomic_DNA"/>
</dbReference>
<comment type="similarity">
    <text evidence="1">Belongs to the class-II pyridine nucleotide-disulfide oxidoreductase family.</text>
</comment>
<protein>
    <submittedName>
        <fullName evidence="6">NADH dehydrogenase</fullName>
    </submittedName>
</protein>
<dbReference type="InterPro" id="IPR036188">
    <property type="entry name" value="FAD/NAD-bd_sf"/>
</dbReference>
<keyword evidence="7" id="KW-1185">Reference proteome</keyword>
<gene>
    <name evidence="6" type="ORF">MMYC01_201724</name>
    <name evidence="5" type="ORF">MMYC01_205147</name>
</gene>
<proteinExistence type="inferred from homology"/>
<dbReference type="AlphaFoldDB" id="A0A175WCI7"/>
<evidence type="ECO:0000256" key="1">
    <source>
        <dbReference type="ARBA" id="ARBA00009333"/>
    </source>
</evidence>
<dbReference type="Pfam" id="PF07992">
    <property type="entry name" value="Pyr_redox_2"/>
    <property type="match status" value="1"/>
</dbReference>
<dbReference type="Proteomes" id="UP000078237">
    <property type="component" value="Unassembled WGS sequence"/>
</dbReference>
<sequence>MSEAGMHDVLVVGGGPAGLSAALTLARALHTVAVFDSGTYRNERATHMHVVPTWDHRSPAEFRAAAREEILARYDTVSFHDVAVSDIARLEPAGVFEAKTADGKVWKSRAVILATGVRDVMPDIEGYDECWVRAIFHCLFCHGFEERGVSSAGILAIDDVAAAGPALHLARQARALVAPGGKVTIYTNGPNEALATAVEAGLASLEKSSVMVDMRRIKKLTKAPTGGSDVVIHFADDGDASAEASKTEGFLVHKPKMVVNGPFAAQLGLQMTADGDIQTVSPMGATDVKGVFVAGDCGNKMKTVTNAISTASVAAAMVSAFVQAEAAKGDPKLP</sequence>
<dbReference type="Gene3D" id="3.50.50.60">
    <property type="entry name" value="FAD/NAD(P)-binding domain"/>
    <property type="match status" value="2"/>
</dbReference>
<evidence type="ECO:0000313" key="6">
    <source>
        <dbReference type="EMBL" id="KXX81488.1"/>
    </source>
</evidence>
<evidence type="ECO:0000259" key="4">
    <source>
        <dbReference type="Pfam" id="PF07992"/>
    </source>
</evidence>
<evidence type="ECO:0000256" key="3">
    <source>
        <dbReference type="ARBA" id="ARBA00023002"/>
    </source>
</evidence>
<evidence type="ECO:0000256" key="2">
    <source>
        <dbReference type="ARBA" id="ARBA00022630"/>
    </source>
</evidence>
<dbReference type="GO" id="GO:0097237">
    <property type="term" value="P:cellular response to toxic substance"/>
    <property type="evidence" value="ECO:0007669"/>
    <property type="project" value="UniProtKB-ARBA"/>
</dbReference>
<dbReference type="PRINTS" id="PR00469">
    <property type="entry name" value="PNDRDTASEII"/>
</dbReference>